<organism evidence="1 2">
    <name type="scientific">Rhabditophanes sp. KR3021</name>
    <dbReference type="NCBI Taxonomy" id="114890"/>
    <lineage>
        <taxon>Eukaryota</taxon>
        <taxon>Metazoa</taxon>
        <taxon>Ecdysozoa</taxon>
        <taxon>Nematoda</taxon>
        <taxon>Chromadorea</taxon>
        <taxon>Rhabditida</taxon>
        <taxon>Tylenchina</taxon>
        <taxon>Panagrolaimomorpha</taxon>
        <taxon>Strongyloidoidea</taxon>
        <taxon>Alloionematidae</taxon>
        <taxon>Rhabditophanes</taxon>
    </lineage>
</organism>
<name>A0AC35UHD4_9BILA</name>
<dbReference type="Proteomes" id="UP000095286">
    <property type="component" value="Unplaced"/>
</dbReference>
<evidence type="ECO:0000313" key="2">
    <source>
        <dbReference type="WBParaSite" id="RSKR_0001163700.1"/>
    </source>
</evidence>
<accession>A0AC35UHD4</accession>
<reference evidence="2" key="1">
    <citation type="submission" date="2016-11" db="UniProtKB">
        <authorList>
            <consortium name="WormBaseParasite"/>
        </authorList>
    </citation>
    <scope>IDENTIFICATION</scope>
    <source>
        <strain evidence="2">KR3021</strain>
    </source>
</reference>
<protein>
    <submittedName>
        <fullName evidence="2">TPR_REGION domain-containing protein</fullName>
    </submittedName>
</protein>
<proteinExistence type="predicted"/>
<sequence length="411" mass="47391">MVATDFQMISSKYIITILSIASFILSYNGDFVFDDHKAIVQNKVVTANKSSGLNLYELLRTDFWGDFIQSDYSHKSYRPVTTLTFRLNYLIAGLDDTKIYHFTNIIIHAINSNLVARIVKLCFPNSENLALYSGIIFGVHPIGSESVASIVGRAELLMAFFFFLSLQETITHPDKITLKFTLLFVLSFFSKEQGIMILRTNLAIQSYLKAIEFNQEYSHAMNNLANIYSDIGRDADAELLLLRCLNITTFPFPTAWMNLGITQMRLGKYYKSENSLKMALKVSKNANIYFNLGNLYLKMKQFEEAKEQYIKSLEIDKKHLPAWINLLILIEEQFKCKNFEKIGLEALKYNENNGALHEQMARCYFFTNDKRKAKTYFINAVQLEPQNQLFKMNLNIFYEEEAKLGKNISSN</sequence>
<evidence type="ECO:0000313" key="1">
    <source>
        <dbReference type="Proteomes" id="UP000095286"/>
    </source>
</evidence>
<dbReference type="WBParaSite" id="RSKR_0001163700.1">
    <property type="protein sequence ID" value="RSKR_0001163700.1"/>
    <property type="gene ID" value="RSKR_0001163700"/>
</dbReference>